<dbReference type="OrthoDB" id="435402at2759"/>
<evidence type="ECO:0000313" key="8">
    <source>
        <dbReference type="Ensembl" id="ENSACLP00000027310.1"/>
    </source>
</evidence>
<feature type="region of interest" description="Disordered" evidence="5">
    <location>
        <begin position="508"/>
        <end position="689"/>
    </location>
</feature>
<protein>
    <submittedName>
        <fullName evidence="8">Uncharacterized protein</fullName>
    </submittedName>
</protein>
<dbReference type="PRINTS" id="PR00302">
    <property type="entry name" value="LUPUSLA"/>
</dbReference>
<reference evidence="8" key="1">
    <citation type="submission" date="2018-05" db="EMBL/GenBank/DDBJ databases">
        <authorList>
            <person name="Datahose"/>
        </authorList>
    </citation>
    <scope>NUCLEOTIDE SEQUENCE</scope>
</reference>
<feature type="compositionally biased region" description="Basic and acidic residues" evidence="5">
    <location>
        <begin position="516"/>
        <end position="525"/>
    </location>
</feature>
<dbReference type="STRING" id="8154.ENSACLP00000027310"/>
<feature type="compositionally biased region" description="Basic and acidic residues" evidence="5">
    <location>
        <begin position="534"/>
        <end position="544"/>
    </location>
</feature>
<dbReference type="Proteomes" id="UP000265100">
    <property type="component" value="Chromosome 1"/>
</dbReference>
<dbReference type="SUPFAM" id="SSF46785">
    <property type="entry name" value="Winged helix' DNA-binding domain"/>
    <property type="match status" value="1"/>
</dbReference>
<evidence type="ECO:0000256" key="2">
    <source>
        <dbReference type="ARBA" id="ARBA00022884"/>
    </source>
</evidence>
<name>A0A3P8QCR0_ASTCA</name>
<proteinExistence type="predicted"/>
<dbReference type="GeneID" id="113025962"/>
<sequence length="709" mass="77185">MWPGRSRFRRLRQHSGGETKNQNMYALVNAFMRCLSFLFPPSWLCVSFCLWVGNECEETLQRPNPRARFKSREPLTYEEVKAAAEAEAQGGSRPSVSPGPDCVSLAATSPAAPKGPSSGLIWIGGLWRAVERVFGAPWVLLRHHLCPKRRRAALGAQYPVCAFESGKIKSFQRGAAAAAKIVDVKGPGETTFTYSKNMSGSVGVPSVNSTECASDASAEQGIDEVITVDQLSQEMGTVTITVAIQAAEDEEPEEVTSNNADFLGGSCSEDEIGRHDKSSGAGTSGGELEEESWQPPDPELIQKLVTQIEYYLSDENLEHDAFLLKHVRRNKLGFVSVKLLTSFKKVKHLTRDWRTTAYALRHSKILELNDEGRKVRRKSAVPVFASESLPSRMLLLSDLQRWPELAALTKDNGSAEGGATQQEQLMKLLLKAFGTYGAIASVRVLKPGKDLPADLKRLSGRYAQLGTEECAIVEFEEVEAAVKANEAAGSENGGPSLLGLKVVLIGTKPPKKKVPKERPREEGGMRKSRSLNSRVRELQYHGDDSACSSSETESTPTSPRLARKSQSCNKLSPTTAGISFQNNHLSPSMSPRNSPWSSPRASPCSQRKSPHSHKSPLAVEGRLSPESGRRWADYSSDSSLTPSGSPWVQRRKQVASQESSPVGSPMLGRKIQNADGLPPGVMRLPRGPDGTRGFHCVAIERGKTAATQT</sequence>
<keyword evidence="9" id="KW-1185">Reference proteome</keyword>
<dbReference type="InterPro" id="IPR006630">
    <property type="entry name" value="La_HTH"/>
</dbReference>
<evidence type="ECO:0000259" key="7">
    <source>
        <dbReference type="PROSITE" id="PS51938"/>
    </source>
</evidence>
<dbReference type="CTD" id="334471"/>
<dbReference type="GO" id="GO:0005634">
    <property type="term" value="C:nucleus"/>
    <property type="evidence" value="ECO:0007669"/>
    <property type="project" value="UniProtKB-SubCell"/>
</dbReference>
<organism evidence="8 9">
    <name type="scientific">Astatotilapia calliptera</name>
    <name type="common">Eastern happy</name>
    <name type="synonym">Chromis callipterus</name>
    <dbReference type="NCBI Taxonomy" id="8154"/>
    <lineage>
        <taxon>Eukaryota</taxon>
        <taxon>Metazoa</taxon>
        <taxon>Chordata</taxon>
        <taxon>Craniata</taxon>
        <taxon>Vertebrata</taxon>
        <taxon>Euteleostomi</taxon>
        <taxon>Actinopterygii</taxon>
        <taxon>Neopterygii</taxon>
        <taxon>Teleostei</taxon>
        <taxon>Neoteleostei</taxon>
        <taxon>Acanthomorphata</taxon>
        <taxon>Ovalentaria</taxon>
        <taxon>Cichlomorphae</taxon>
        <taxon>Cichliformes</taxon>
        <taxon>Cichlidae</taxon>
        <taxon>African cichlids</taxon>
        <taxon>Pseudocrenilabrinae</taxon>
        <taxon>Haplochromini</taxon>
        <taxon>Astatotilapia</taxon>
    </lineage>
</organism>
<dbReference type="Pfam" id="PF12901">
    <property type="entry name" value="SUZ-C"/>
    <property type="match status" value="1"/>
</dbReference>
<dbReference type="PANTHER" id="PTHR22792:SF71">
    <property type="entry name" value="LA-RELATED PROTEIN 6"/>
    <property type="match status" value="1"/>
</dbReference>
<dbReference type="GO" id="GO:0006396">
    <property type="term" value="P:RNA processing"/>
    <property type="evidence" value="ECO:0007669"/>
    <property type="project" value="InterPro"/>
</dbReference>
<evidence type="ECO:0000259" key="6">
    <source>
        <dbReference type="PROSITE" id="PS50961"/>
    </source>
</evidence>
<dbReference type="InterPro" id="IPR024642">
    <property type="entry name" value="SUZ-C"/>
</dbReference>
<feature type="compositionally biased region" description="Polar residues" evidence="5">
    <location>
        <begin position="564"/>
        <end position="607"/>
    </location>
</feature>
<dbReference type="GO" id="GO:0001756">
    <property type="term" value="P:somitogenesis"/>
    <property type="evidence" value="ECO:0007669"/>
    <property type="project" value="Ensembl"/>
</dbReference>
<keyword evidence="3" id="KW-0539">Nucleus</keyword>
<evidence type="ECO:0000256" key="5">
    <source>
        <dbReference type="SAM" id="MobiDB-lite"/>
    </source>
</evidence>
<reference evidence="8" key="2">
    <citation type="submission" date="2025-08" db="UniProtKB">
        <authorList>
            <consortium name="Ensembl"/>
        </authorList>
    </citation>
    <scope>IDENTIFICATION</scope>
</reference>
<dbReference type="InterPro" id="IPR036390">
    <property type="entry name" value="WH_DNA-bd_sf"/>
</dbReference>
<evidence type="ECO:0000313" key="9">
    <source>
        <dbReference type="Proteomes" id="UP000265100"/>
    </source>
</evidence>
<feature type="compositionally biased region" description="Low complexity" evidence="5">
    <location>
        <begin position="635"/>
        <end position="645"/>
    </location>
</feature>
<dbReference type="FunFam" id="1.10.10.10:FF:000158">
    <property type="entry name" value="La ribonucleoprotein domain family member 7"/>
    <property type="match status" value="1"/>
</dbReference>
<comment type="subcellular location">
    <subcellularLocation>
        <location evidence="1">Nucleus</location>
    </subcellularLocation>
</comment>
<dbReference type="InterPro" id="IPR002344">
    <property type="entry name" value="Lupus_La"/>
</dbReference>
<evidence type="ECO:0000256" key="3">
    <source>
        <dbReference type="ARBA" id="ARBA00023242"/>
    </source>
</evidence>
<dbReference type="OMA" id="WIGGLWR"/>
<dbReference type="InterPro" id="IPR045180">
    <property type="entry name" value="La_dom_prot"/>
</dbReference>
<feature type="domain" description="HTH La-type RNA-binding" evidence="6">
    <location>
        <begin position="294"/>
        <end position="385"/>
    </location>
</feature>
<feature type="region of interest" description="Disordered" evidence="5">
    <location>
        <begin position="247"/>
        <end position="296"/>
    </location>
</feature>
<dbReference type="Bgee" id="ENSACLG00000018561">
    <property type="expression patterns" value="Expressed in ovary and 6 other cell types or tissues"/>
</dbReference>
<dbReference type="Ensembl" id="ENSACLT00000027952.2">
    <property type="protein sequence ID" value="ENSACLP00000027310.1"/>
    <property type="gene ID" value="ENSACLG00000018561.2"/>
</dbReference>
<keyword evidence="2 4" id="KW-0694">RNA-binding</keyword>
<dbReference type="CDD" id="cd12289">
    <property type="entry name" value="RRM_LARP6"/>
    <property type="match status" value="1"/>
</dbReference>
<dbReference type="GO" id="GO:1990904">
    <property type="term" value="C:ribonucleoprotein complex"/>
    <property type="evidence" value="ECO:0007669"/>
    <property type="project" value="InterPro"/>
</dbReference>
<accession>A0A3P8QCR0</accession>
<feature type="compositionally biased region" description="Low complexity" evidence="5">
    <location>
        <begin position="548"/>
        <end position="559"/>
    </location>
</feature>
<dbReference type="CDD" id="cd08033">
    <property type="entry name" value="LARP_6"/>
    <property type="match status" value="1"/>
</dbReference>
<dbReference type="PROSITE" id="PS51938">
    <property type="entry name" value="SUZ_C"/>
    <property type="match status" value="1"/>
</dbReference>
<dbReference type="AlphaFoldDB" id="A0A3P8QCR0"/>
<dbReference type="InterPro" id="IPR036388">
    <property type="entry name" value="WH-like_DNA-bd_sf"/>
</dbReference>
<dbReference type="RefSeq" id="XP_026030056.1">
    <property type="nucleotide sequence ID" value="XM_026174271.1"/>
</dbReference>
<evidence type="ECO:0000256" key="1">
    <source>
        <dbReference type="ARBA" id="ARBA00004123"/>
    </source>
</evidence>
<reference evidence="8" key="3">
    <citation type="submission" date="2025-09" db="UniProtKB">
        <authorList>
            <consortium name="Ensembl"/>
        </authorList>
    </citation>
    <scope>IDENTIFICATION</scope>
</reference>
<dbReference type="GO" id="GO:0003729">
    <property type="term" value="F:mRNA binding"/>
    <property type="evidence" value="ECO:0007669"/>
    <property type="project" value="TreeGrafter"/>
</dbReference>
<dbReference type="InterPro" id="IPR034880">
    <property type="entry name" value="LARP6_RRM"/>
</dbReference>
<dbReference type="GeneTree" id="ENSGT00940000159103"/>
<feature type="domain" description="SUZ-C" evidence="7">
    <location>
        <begin position="642"/>
        <end position="698"/>
    </location>
</feature>
<evidence type="ECO:0000256" key="4">
    <source>
        <dbReference type="PROSITE-ProRule" id="PRU00332"/>
    </source>
</evidence>
<dbReference type="Gene3D" id="1.10.10.10">
    <property type="entry name" value="Winged helix-like DNA-binding domain superfamily/Winged helix DNA-binding domain"/>
    <property type="match status" value="1"/>
</dbReference>
<dbReference type="PANTHER" id="PTHR22792">
    <property type="entry name" value="LUPUS LA PROTEIN-RELATED"/>
    <property type="match status" value="1"/>
</dbReference>
<dbReference type="PROSITE" id="PS50961">
    <property type="entry name" value="HTH_LA"/>
    <property type="match status" value="1"/>
</dbReference>
<dbReference type="SMART" id="SM00715">
    <property type="entry name" value="LA"/>
    <property type="match status" value="1"/>
</dbReference>
<dbReference type="Pfam" id="PF05383">
    <property type="entry name" value="La"/>
    <property type="match status" value="1"/>
</dbReference>